<name>A0A0D9WM45_9ORYZ</name>
<dbReference type="GO" id="GO:0016298">
    <property type="term" value="F:lipase activity"/>
    <property type="evidence" value="ECO:0007669"/>
    <property type="project" value="InterPro"/>
</dbReference>
<evidence type="ECO:0000256" key="4">
    <source>
        <dbReference type="ARBA" id="ARBA00023180"/>
    </source>
</evidence>
<evidence type="ECO:0000256" key="1">
    <source>
        <dbReference type="ARBA" id="ARBA00008668"/>
    </source>
</evidence>
<keyword evidence="4" id="KW-0325">Glycoprotein</keyword>
<dbReference type="PROSITE" id="PS01098">
    <property type="entry name" value="LIPASE_GDSL_SER"/>
    <property type="match status" value="1"/>
</dbReference>
<dbReference type="PANTHER" id="PTHR22835:SF220">
    <property type="entry name" value="OS06G0156600 PROTEIN"/>
    <property type="match status" value="1"/>
</dbReference>
<sequence>MARVVHVALMVIVSSAAMFLAVSGQKFNAIFSFGDSMSDTGNLCVNGPPAGLTLTQPPYGETFFGRATCRCSDGRLVVDFLAEKFGLPLLPPSKKGGSDFRRGANMAIIGATTMESNFFQSLGIGDKIWNNGPLSTQIQWFQQLLPSVCGSSCKSYLSKSLFVLGEFGGNDYNAQLFGGYSPEQAAGQSGTIVDGIGRGVEQLISLGAMYVVVPGVLPVGCFPIYLTLYGTSNGGDYDQYGCLTRFNNLSVRHNSLLQAKVNSLQSKYPGVRIMYADFYSHVYDMVKSPANYGFSTNLRACCGAGGGKYNYQNGARCGMAGAYACSNPSSSLSWDGIHLTEAAYKQIADGWVNGPYCHPPISSGRKKKTKRKKKTSCDGELNKIMTVVDFLCAALAAAVVFATLFIRCLCSCDTGGAGAGIAGSRYEAMFVFGDSLSDTGNMCVNKSTASTLLLTFAQPPYGMTYFGHPTCRCSDGRLAVDFLAQDLGLPLLPPSKRAAAGDFRRGANMAIVGATALDFEFLKSIGLGYPIWNNGAMNVQLQWFRDLLPKICTTPQNCRGYLSRSLFVFGSLGGNDYNAMLFFGFTVDQARNYTPKIVDTIATGKLIAMGARDIVVPGLMPMGCFPLYLTMLPSINKSDYDEHGCLKPLNELSIHHNTLLQSRLAGLQAKHRSPAAASSSSSSSPAPATVRIMYADYYTNVAQMLHTPARFGFRKGMTSCCGAGGGEYNYEFEARCGMKGATACRDPASHVCWDGVHMTEAANRIVAGGWLRGPYCHPPILPH</sequence>
<dbReference type="AlphaFoldDB" id="A0A0D9WM45"/>
<keyword evidence="5" id="KW-0472">Membrane</keyword>
<dbReference type="Proteomes" id="UP000032180">
    <property type="component" value="Chromosome 6"/>
</dbReference>
<dbReference type="HOGENOM" id="CLU_015101_15_1_1"/>
<reference evidence="6" key="3">
    <citation type="submission" date="2015-04" db="UniProtKB">
        <authorList>
            <consortium name="EnsemblPlants"/>
        </authorList>
    </citation>
    <scope>IDENTIFICATION</scope>
</reference>
<dbReference type="InterPro" id="IPR001087">
    <property type="entry name" value="GDSL"/>
</dbReference>
<dbReference type="EnsemblPlants" id="LPERR06G03500.1">
    <property type="protein sequence ID" value="LPERR06G03500.1"/>
    <property type="gene ID" value="LPERR06G03500"/>
</dbReference>
<keyword evidence="2" id="KW-0732">Signal</keyword>
<keyword evidence="5" id="KW-1133">Transmembrane helix</keyword>
<dbReference type="PANTHER" id="PTHR22835">
    <property type="entry name" value="ZINC FINGER FYVE DOMAIN CONTAINING PROTEIN"/>
    <property type="match status" value="1"/>
</dbReference>
<dbReference type="STRING" id="77586.A0A0D9WM45"/>
<dbReference type="GO" id="GO:0006629">
    <property type="term" value="P:lipid metabolic process"/>
    <property type="evidence" value="ECO:0007669"/>
    <property type="project" value="InterPro"/>
</dbReference>
<dbReference type="Gene3D" id="3.40.50.1110">
    <property type="entry name" value="SGNH hydrolase"/>
    <property type="match status" value="2"/>
</dbReference>
<evidence type="ECO:0000313" key="6">
    <source>
        <dbReference type="EnsemblPlants" id="LPERR06G03500.1"/>
    </source>
</evidence>
<evidence type="ECO:0000256" key="3">
    <source>
        <dbReference type="ARBA" id="ARBA00022801"/>
    </source>
</evidence>
<dbReference type="InterPro" id="IPR008265">
    <property type="entry name" value="Lipase_GDSL_AS"/>
</dbReference>
<protein>
    <recommendedName>
        <fullName evidence="8">Esterase</fullName>
    </recommendedName>
</protein>
<accession>A0A0D9WM45</accession>
<feature type="transmembrane region" description="Helical" evidence="5">
    <location>
        <begin position="381"/>
        <end position="406"/>
    </location>
</feature>
<dbReference type="Gramene" id="LPERR06G03500.1">
    <property type="protein sequence ID" value="LPERR06G03500.1"/>
    <property type="gene ID" value="LPERR06G03500"/>
</dbReference>
<evidence type="ECO:0000313" key="7">
    <source>
        <dbReference type="Proteomes" id="UP000032180"/>
    </source>
</evidence>
<dbReference type="eggNOG" id="ENOG502RKDV">
    <property type="taxonomic scope" value="Eukaryota"/>
</dbReference>
<dbReference type="Pfam" id="PF00657">
    <property type="entry name" value="Lipase_GDSL"/>
    <property type="match status" value="2"/>
</dbReference>
<reference evidence="6 7" key="1">
    <citation type="submission" date="2012-08" db="EMBL/GenBank/DDBJ databases">
        <title>Oryza genome evolution.</title>
        <authorList>
            <person name="Wing R.A."/>
        </authorList>
    </citation>
    <scope>NUCLEOTIDE SEQUENCE</scope>
</reference>
<evidence type="ECO:0000256" key="2">
    <source>
        <dbReference type="ARBA" id="ARBA00022729"/>
    </source>
</evidence>
<keyword evidence="7" id="KW-1185">Reference proteome</keyword>
<comment type="similarity">
    <text evidence="1">Belongs to the 'GDSL' lipolytic enzyme family.</text>
</comment>
<dbReference type="InterPro" id="IPR035669">
    <property type="entry name" value="SGNH_plant_lipase-like"/>
</dbReference>
<organism evidence="6 7">
    <name type="scientific">Leersia perrieri</name>
    <dbReference type="NCBI Taxonomy" id="77586"/>
    <lineage>
        <taxon>Eukaryota</taxon>
        <taxon>Viridiplantae</taxon>
        <taxon>Streptophyta</taxon>
        <taxon>Embryophyta</taxon>
        <taxon>Tracheophyta</taxon>
        <taxon>Spermatophyta</taxon>
        <taxon>Magnoliopsida</taxon>
        <taxon>Liliopsida</taxon>
        <taxon>Poales</taxon>
        <taxon>Poaceae</taxon>
        <taxon>BOP clade</taxon>
        <taxon>Oryzoideae</taxon>
        <taxon>Oryzeae</taxon>
        <taxon>Oryzinae</taxon>
        <taxon>Leersia</taxon>
    </lineage>
</organism>
<evidence type="ECO:0000256" key="5">
    <source>
        <dbReference type="SAM" id="Phobius"/>
    </source>
</evidence>
<dbReference type="CDD" id="cd01837">
    <property type="entry name" value="SGNH_plant_lipase_like"/>
    <property type="match status" value="2"/>
</dbReference>
<keyword evidence="3" id="KW-0378">Hydrolase</keyword>
<dbReference type="InterPro" id="IPR036514">
    <property type="entry name" value="SGNH_hydro_sf"/>
</dbReference>
<keyword evidence="5" id="KW-0812">Transmembrane</keyword>
<proteinExistence type="inferred from homology"/>
<dbReference type="SUPFAM" id="SSF52266">
    <property type="entry name" value="SGNH hydrolase"/>
    <property type="match status" value="1"/>
</dbReference>
<feature type="transmembrane region" description="Helical" evidence="5">
    <location>
        <begin position="6"/>
        <end position="23"/>
    </location>
</feature>
<evidence type="ECO:0008006" key="8">
    <source>
        <dbReference type="Google" id="ProtNLM"/>
    </source>
</evidence>
<reference evidence="7" key="2">
    <citation type="submission" date="2013-12" db="EMBL/GenBank/DDBJ databases">
        <authorList>
            <person name="Yu Y."/>
            <person name="Lee S."/>
            <person name="de Baynast K."/>
            <person name="Wissotski M."/>
            <person name="Liu L."/>
            <person name="Talag J."/>
            <person name="Goicoechea J."/>
            <person name="Angelova A."/>
            <person name="Jetty R."/>
            <person name="Kudrna D."/>
            <person name="Golser W."/>
            <person name="Rivera L."/>
            <person name="Zhang J."/>
            <person name="Wing R."/>
        </authorList>
    </citation>
    <scope>NUCLEOTIDE SEQUENCE</scope>
</reference>